<evidence type="ECO:0000313" key="1">
    <source>
        <dbReference type="EMBL" id="RIV23643.1"/>
    </source>
</evidence>
<reference evidence="1 2" key="1">
    <citation type="submission" date="2018-08" db="EMBL/GenBank/DDBJ databases">
        <title>Fibrisoma montanum sp. nov., isolated from Danxia mountain soil.</title>
        <authorList>
            <person name="Huang Y."/>
        </authorList>
    </citation>
    <scope>NUCLEOTIDE SEQUENCE [LARGE SCALE GENOMIC DNA]</scope>
    <source>
        <strain evidence="1 2">HYT19</strain>
    </source>
</reference>
<keyword evidence="2" id="KW-1185">Reference proteome</keyword>
<dbReference type="Proteomes" id="UP000283523">
    <property type="component" value="Unassembled WGS sequence"/>
</dbReference>
<evidence type="ECO:0000313" key="2">
    <source>
        <dbReference type="Proteomes" id="UP000283523"/>
    </source>
</evidence>
<dbReference type="EMBL" id="QXED01000003">
    <property type="protein sequence ID" value="RIV23643.1"/>
    <property type="molecule type" value="Genomic_DNA"/>
</dbReference>
<sequence>MPTVSTATSLANQFWQTYAFELPGDDNDPGKGSDWIRDLSTLLNEWPITAAGKSDEAQLMLGFEVAFSFFQLRLSGVYYASEVYKWTYRFMPLLFTRYRQSDRIFRLMGIRQAIVLQANTYAYMAAGWENWISEPLNVTKHAYLDGIDYAAAYPN</sequence>
<organism evidence="1 2">
    <name type="scientific">Fibrisoma montanum</name>
    <dbReference type="NCBI Taxonomy" id="2305895"/>
    <lineage>
        <taxon>Bacteria</taxon>
        <taxon>Pseudomonadati</taxon>
        <taxon>Bacteroidota</taxon>
        <taxon>Cytophagia</taxon>
        <taxon>Cytophagales</taxon>
        <taxon>Spirosomataceae</taxon>
        <taxon>Fibrisoma</taxon>
    </lineage>
</organism>
<proteinExistence type="predicted"/>
<comment type="caution">
    <text evidence="1">The sequence shown here is derived from an EMBL/GenBank/DDBJ whole genome shotgun (WGS) entry which is preliminary data.</text>
</comment>
<dbReference type="RefSeq" id="WP_119667859.1">
    <property type="nucleotide sequence ID" value="NZ_QXED01000003.1"/>
</dbReference>
<accession>A0A418MB86</accession>
<protein>
    <submittedName>
        <fullName evidence="1">Uncharacterized protein</fullName>
    </submittedName>
</protein>
<dbReference type="AlphaFoldDB" id="A0A418MB86"/>
<gene>
    <name evidence="1" type="ORF">DYU11_11725</name>
</gene>
<name>A0A418MB86_9BACT</name>